<comment type="caution">
    <text evidence="1">The sequence shown here is derived from an EMBL/GenBank/DDBJ whole genome shotgun (WGS) entry which is preliminary data.</text>
</comment>
<reference evidence="1" key="1">
    <citation type="submission" date="2022-10" db="EMBL/GenBank/DDBJ databases">
        <title>Genome Sequence of Xylaria curta.</title>
        <authorList>
            <person name="Buettner E."/>
        </authorList>
    </citation>
    <scope>NUCLEOTIDE SEQUENCE</scope>
    <source>
        <strain evidence="1">Babe10</strain>
    </source>
</reference>
<protein>
    <submittedName>
        <fullName evidence="1">Uncharacterized protein</fullName>
    </submittedName>
</protein>
<accession>A0ACC1MVJ9</accession>
<gene>
    <name evidence="1" type="ORF">NUW58_g9532</name>
</gene>
<sequence length="99" mass="10515">MEHLRQTFKRCKAENRAALVTYVTAGFPEPELMPGILLAMQNGSADVIELGVPFTDPIADGPTIQTSNTVALQKGIGCPRAADGLLQPAPELRRGGSIN</sequence>
<name>A0ACC1MVJ9_9PEZI</name>
<dbReference type="Proteomes" id="UP001143856">
    <property type="component" value="Unassembled WGS sequence"/>
</dbReference>
<evidence type="ECO:0000313" key="2">
    <source>
        <dbReference type="Proteomes" id="UP001143856"/>
    </source>
</evidence>
<organism evidence="1 2">
    <name type="scientific">Xylaria curta</name>
    <dbReference type="NCBI Taxonomy" id="42375"/>
    <lineage>
        <taxon>Eukaryota</taxon>
        <taxon>Fungi</taxon>
        <taxon>Dikarya</taxon>
        <taxon>Ascomycota</taxon>
        <taxon>Pezizomycotina</taxon>
        <taxon>Sordariomycetes</taxon>
        <taxon>Xylariomycetidae</taxon>
        <taxon>Xylariales</taxon>
        <taxon>Xylariaceae</taxon>
        <taxon>Xylaria</taxon>
    </lineage>
</organism>
<evidence type="ECO:0000313" key="1">
    <source>
        <dbReference type="EMBL" id="KAJ2971025.1"/>
    </source>
</evidence>
<dbReference type="EMBL" id="JAPDGR010003497">
    <property type="protein sequence ID" value="KAJ2971025.1"/>
    <property type="molecule type" value="Genomic_DNA"/>
</dbReference>
<keyword evidence="2" id="KW-1185">Reference proteome</keyword>
<proteinExistence type="predicted"/>